<dbReference type="InterPro" id="IPR041522">
    <property type="entry name" value="CdaR_GGDEF"/>
</dbReference>
<dbReference type="InterPro" id="IPR025736">
    <property type="entry name" value="PucR_C-HTH_dom"/>
</dbReference>
<dbReference type="Pfam" id="PF07905">
    <property type="entry name" value="PucR"/>
    <property type="match status" value="1"/>
</dbReference>
<dbReference type="Gene3D" id="1.10.10.2840">
    <property type="entry name" value="PucR C-terminal helix-turn-helix domain"/>
    <property type="match status" value="1"/>
</dbReference>
<dbReference type="InterPro" id="IPR042070">
    <property type="entry name" value="PucR_C-HTH_sf"/>
</dbReference>
<dbReference type="Proteomes" id="UP001565220">
    <property type="component" value="Unassembled WGS sequence"/>
</dbReference>
<evidence type="ECO:0000313" key="5">
    <source>
        <dbReference type="EMBL" id="MEY8762420.1"/>
    </source>
</evidence>
<proteinExistence type="inferred from homology"/>
<feature type="domain" description="CdaR GGDEF-like" evidence="4">
    <location>
        <begin position="152"/>
        <end position="282"/>
    </location>
</feature>
<sequence length="395" mass="45752">MLTIREAMEIEAFKKVKLIAGKEGIDRVIESVTVMEVTDTVQWLEGGEFIITSFYSVRDKIDEQCDIVYRLGKLNAAGIAIKINKYVPRIPDKLIKIANELKLSMFEIPSDVTYLSIMTPLNQKIFRLKEHFMIVEEYVKGIIFHTYKTIDSVIERGKALGYDIKEGYICAVTVDIDGYDNPDLMSIRDRLYKYIDSITRALKRKKQIINYIIVRNAEYVTLFLQSDNKINAERYEKEVLNLILKYRDIYYKNTGMTIGIGNIGYGISGIEDGYDQAKYAIKLGRVIGKKQDYYFYKDIEIYSLVYKNSSDVLHSVVRSTLGKILDEAELMETISTYFECNESIKLTSEMLFIHKNTLKYRLERIRMITGLDVKNIDDKVRLYLAIIANSILTKK</sequence>
<comment type="similarity">
    <text evidence="1">Belongs to the CdaR family.</text>
</comment>
<evidence type="ECO:0000256" key="1">
    <source>
        <dbReference type="ARBA" id="ARBA00006754"/>
    </source>
</evidence>
<reference evidence="5 6" key="1">
    <citation type="submission" date="2024-08" db="EMBL/GenBank/DDBJ databases">
        <title>Clostridium lapicellarii sp. nov., and Clostridium renhuaiense sp. nov., two species isolated from the mud in a fermentation cellar used for producing sauce-flavour Chinese liquors.</title>
        <authorList>
            <person name="Yang F."/>
            <person name="Wang H."/>
            <person name="Chen L.Q."/>
            <person name="Zhou N."/>
            <person name="Lu J.J."/>
            <person name="Pu X.X."/>
            <person name="Wan B."/>
            <person name="Wang L."/>
            <person name="Liu S.J."/>
        </authorList>
    </citation>
    <scope>NUCLEOTIDE SEQUENCE [LARGE SCALE GENOMIC DNA]</scope>
    <source>
        <strain evidence="5 6">MT-113</strain>
    </source>
</reference>
<gene>
    <name evidence="5" type="ORF">AB8S09_01975</name>
</gene>
<dbReference type="InterPro" id="IPR012914">
    <property type="entry name" value="PucR_dom"/>
</dbReference>
<dbReference type="Pfam" id="PF17853">
    <property type="entry name" value="GGDEF_2"/>
    <property type="match status" value="1"/>
</dbReference>
<evidence type="ECO:0000259" key="2">
    <source>
        <dbReference type="Pfam" id="PF07905"/>
    </source>
</evidence>
<dbReference type="PANTHER" id="PTHR33744:SF15">
    <property type="entry name" value="CARBOHYDRATE DIACID REGULATOR"/>
    <property type="match status" value="1"/>
</dbReference>
<dbReference type="EMBL" id="JBGFFE010000001">
    <property type="protein sequence ID" value="MEY8762420.1"/>
    <property type="molecule type" value="Genomic_DNA"/>
</dbReference>
<keyword evidence="6" id="KW-1185">Reference proteome</keyword>
<evidence type="ECO:0000259" key="3">
    <source>
        <dbReference type="Pfam" id="PF13556"/>
    </source>
</evidence>
<feature type="domain" description="Purine catabolism PurC-like" evidence="2">
    <location>
        <begin position="7"/>
        <end position="125"/>
    </location>
</feature>
<accession>A0ABV4DT33</accession>
<dbReference type="RefSeq" id="WP_294181571.1">
    <property type="nucleotide sequence ID" value="NZ_JBGFFE010000001.1"/>
</dbReference>
<dbReference type="PANTHER" id="PTHR33744">
    <property type="entry name" value="CARBOHYDRATE DIACID REGULATOR"/>
    <property type="match status" value="1"/>
</dbReference>
<comment type="caution">
    <text evidence="5">The sequence shown here is derived from an EMBL/GenBank/DDBJ whole genome shotgun (WGS) entry which is preliminary data.</text>
</comment>
<name>A0ABV4DT33_9CLOT</name>
<dbReference type="Pfam" id="PF13556">
    <property type="entry name" value="HTH_30"/>
    <property type="match status" value="1"/>
</dbReference>
<organism evidence="5 6">
    <name type="scientific">Clostridium lapidicellarium</name>
    <dbReference type="NCBI Taxonomy" id="3240931"/>
    <lineage>
        <taxon>Bacteria</taxon>
        <taxon>Bacillati</taxon>
        <taxon>Bacillota</taxon>
        <taxon>Clostridia</taxon>
        <taxon>Eubacteriales</taxon>
        <taxon>Clostridiaceae</taxon>
        <taxon>Clostridium</taxon>
    </lineage>
</organism>
<protein>
    <submittedName>
        <fullName evidence="5">PucR family transcriptional regulator</fullName>
    </submittedName>
</protein>
<evidence type="ECO:0000313" key="6">
    <source>
        <dbReference type="Proteomes" id="UP001565220"/>
    </source>
</evidence>
<evidence type="ECO:0000259" key="4">
    <source>
        <dbReference type="Pfam" id="PF17853"/>
    </source>
</evidence>
<dbReference type="InterPro" id="IPR051448">
    <property type="entry name" value="CdaR-like_regulators"/>
</dbReference>
<feature type="domain" description="PucR C-terminal helix-turn-helix" evidence="3">
    <location>
        <begin position="330"/>
        <end position="387"/>
    </location>
</feature>